<dbReference type="Proteomes" id="UP001596317">
    <property type="component" value="Unassembled WGS sequence"/>
</dbReference>
<protein>
    <submittedName>
        <fullName evidence="2">Uncharacterized protein</fullName>
    </submittedName>
</protein>
<feature type="transmembrane region" description="Helical" evidence="1">
    <location>
        <begin position="31"/>
        <end position="50"/>
    </location>
</feature>
<dbReference type="InterPro" id="IPR037219">
    <property type="entry name" value="Peptidase_M41-like"/>
</dbReference>
<dbReference type="EMBL" id="JBHSWB010000004">
    <property type="protein sequence ID" value="MFC6663794.1"/>
    <property type="molecule type" value="Genomic_DNA"/>
</dbReference>
<organism evidence="2 3">
    <name type="scientific">Deinococcus multiflagellatus</name>
    <dbReference type="NCBI Taxonomy" id="1656887"/>
    <lineage>
        <taxon>Bacteria</taxon>
        <taxon>Thermotogati</taxon>
        <taxon>Deinococcota</taxon>
        <taxon>Deinococci</taxon>
        <taxon>Deinococcales</taxon>
        <taxon>Deinococcaceae</taxon>
        <taxon>Deinococcus</taxon>
    </lineage>
</organism>
<dbReference type="SUPFAM" id="SSF140990">
    <property type="entry name" value="FtsH protease domain-like"/>
    <property type="match status" value="1"/>
</dbReference>
<feature type="transmembrane region" description="Helical" evidence="1">
    <location>
        <begin position="62"/>
        <end position="80"/>
    </location>
</feature>
<evidence type="ECO:0000313" key="2">
    <source>
        <dbReference type="EMBL" id="MFC6663794.1"/>
    </source>
</evidence>
<reference evidence="3" key="1">
    <citation type="journal article" date="2019" name="Int. J. Syst. Evol. Microbiol.">
        <title>The Global Catalogue of Microorganisms (GCM) 10K type strain sequencing project: providing services to taxonomists for standard genome sequencing and annotation.</title>
        <authorList>
            <consortium name="The Broad Institute Genomics Platform"/>
            <consortium name="The Broad Institute Genome Sequencing Center for Infectious Disease"/>
            <person name="Wu L."/>
            <person name="Ma J."/>
        </authorList>
    </citation>
    <scope>NUCLEOTIDE SEQUENCE [LARGE SCALE GENOMIC DNA]</scope>
    <source>
        <strain evidence="3">CCUG 63830</strain>
    </source>
</reference>
<proteinExistence type="predicted"/>
<evidence type="ECO:0000313" key="3">
    <source>
        <dbReference type="Proteomes" id="UP001596317"/>
    </source>
</evidence>
<dbReference type="RefSeq" id="WP_380059362.1">
    <property type="nucleotide sequence ID" value="NZ_JBHSWB010000004.1"/>
</dbReference>
<name>A0ABW1ZTF1_9DEIO</name>
<keyword evidence="1" id="KW-0812">Transmembrane</keyword>
<feature type="transmembrane region" description="Helical" evidence="1">
    <location>
        <begin position="92"/>
        <end position="112"/>
    </location>
</feature>
<sequence length="323" mass="34347">MLPVQVAWLLSDAAAPPAALPAQQLLQALHTWAPLFVGLLVLKVGLDVGLRGRPLLQTLPGLRTFLAGYFLLIFAVKMVADPLLAGFDRDPQAAALVVGALLLLGGLARMAVSRQDALPLDRPWTEHRLSATPGSTQEQQVWAVRAAARVLVTAGWTTSWKRSLTLTMGGRSGVAVHLQRNPGPVTRAELEQRMLQTLAGQAAETVVFGTTLHGAAADMAAHTRLATHFFAASPDVPGLLHGAQTPEALAFNADVIRALRRAQLQVLERFFVQHRAVLDDLAHAAQQGDLDTTALQPYLDRISSPLEMAPEGGMVAGGPATAP</sequence>
<keyword evidence="1" id="KW-1133">Transmembrane helix</keyword>
<accession>A0ABW1ZTF1</accession>
<evidence type="ECO:0000256" key="1">
    <source>
        <dbReference type="SAM" id="Phobius"/>
    </source>
</evidence>
<dbReference type="Gene3D" id="1.20.58.760">
    <property type="entry name" value="Peptidase M41"/>
    <property type="match status" value="1"/>
</dbReference>
<keyword evidence="3" id="KW-1185">Reference proteome</keyword>
<comment type="caution">
    <text evidence="2">The sequence shown here is derived from an EMBL/GenBank/DDBJ whole genome shotgun (WGS) entry which is preliminary data.</text>
</comment>
<keyword evidence="1" id="KW-0472">Membrane</keyword>
<gene>
    <name evidence="2" type="ORF">ACFP90_27765</name>
</gene>